<feature type="signal peptide" evidence="1">
    <location>
        <begin position="1"/>
        <end position="21"/>
    </location>
</feature>
<name>A0A7G9R1W9_9MICO</name>
<evidence type="ECO:0000313" key="2">
    <source>
        <dbReference type="EMBL" id="QNN49594.1"/>
    </source>
</evidence>
<evidence type="ECO:0008006" key="4">
    <source>
        <dbReference type="Google" id="ProtNLM"/>
    </source>
</evidence>
<gene>
    <name evidence="2" type="ORF">H9L10_00170</name>
</gene>
<feature type="chain" id="PRO_5038732737" description="DNA modification methylase" evidence="1">
    <location>
        <begin position="22"/>
        <end position="164"/>
    </location>
</feature>
<dbReference type="AlphaFoldDB" id="A0A7G9R1W9"/>
<dbReference type="PROSITE" id="PS51257">
    <property type="entry name" value="PROKAR_LIPOPROTEIN"/>
    <property type="match status" value="1"/>
</dbReference>
<dbReference type="KEGG" id="pei:H9L10_00170"/>
<dbReference type="EMBL" id="CP060712">
    <property type="protein sequence ID" value="QNN49594.1"/>
    <property type="molecule type" value="Genomic_DNA"/>
</dbReference>
<evidence type="ECO:0000313" key="3">
    <source>
        <dbReference type="Proteomes" id="UP000515976"/>
    </source>
</evidence>
<organism evidence="2 3">
    <name type="scientific">Phycicoccus endophyticus</name>
    <dbReference type="NCBI Taxonomy" id="1690220"/>
    <lineage>
        <taxon>Bacteria</taxon>
        <taxon>Bacillati</taxon>
        <taxon>Actinomycetota</taxon>
        <taxon>Actinomycetes</taxon>
        <taxon>Micrococcales</taxon>
        <taxon>Intrasporangiaceae</taxon>
        <taxon>Phycicoccus</taxon>
    </lineage>
</organism>
<dbReference type="Proteomes" id="UP000515976">
    <property type="component" value="Chromosome"/>
</dbReference>
<proteinExistence type="predicted"/>
<keyword evidence="1" id="KW-0732">Signal</keyword>
<accession>A0A7G9R1W9</accession>
<reference evidence="2 3" key="1">
    <citation type="submission" date="2020-08" db="EMBL/GenBank/DDBJ databases">
        <title>Genome sequence of Phycicoccus endophyticus JCM 31784T.</title>
        <authorList>
            <person name="Hyun D.-W."/>
            <person name="Bae J.-W."/>
        </authorList>
    </citation>
    <scope>NUCLEOTIDE SEQUENCE [LARGE SCALE GENOMIC DNA]</scope>
    <source>
        <strain evidence="2 3">JCM 31784</strain>
    </source>
</reference>
<dbReference type="RefSeq" id="WP_166098999.1">
    <property type="nucleotide sequence ID" value="NZ_BMMY01000004.1"/>
</dbReference>
<evidence type="ECO:0000256" key="1">
    <source>
        <dbReference type="SAM" id="SignalP"/>
    </source>
</evidence>
<sequence length="164" mass="15996">MTKRAASALRFAGIATAALLAAGCGVFSPAQTDYSYIPADGVDLTIPGLDLRNIAVVTDGEGEPGVLVGQAVNDSGDAVEVAFGLEGTTGATTSVPAYSGEALSSPTSTVDLGAVPAAPGSLVELTVQTREAGQNVVSVPVLAAEGYYAGLAPSASASPTPTAG</sequence>
<protein>
    <recommendedName>
        <fullName evidence="4">DNA modification methylase</fullName>
    </recommendedName>
</protein>
<keyword evidence="3" id="KW-1185">Reference proteome</keyword>